<dbReference type="Gene3D" id="3.20.20.410">
    <property type="entry name" value="Protein of unknown function UPF0759"/>
    <property type="match status" value="1"/>
</dbReference>
<protein>
    <submittedName>
        <fullName evidence="1">DUF72 domain-containing protein</fullName>
    </submittedName>
</protein>
<dbReference type="Pfam" id="PF01904">
    <property type="entry name" value="DUF72"/>
    <property type="match status" value="1"/>
</dbReference>
<dbReference type="InterPro" id="IPR036520">
    <property type="entry name" value="UPF0759_sf"/>
</dbReference>
<feature type="non-terminal residue" evidence="1">
    <location>
        <position position="97"/>
    </location>
</feature>
<proteinExistence type="predicted"/>
<dbReference type="SUPFAM" id="SSF117396">
    <property type="entry name" value="TM1631-like"/>
    <property type="match status" value="1"/>
</dbReference>
<name>A0A2W5EPG4_9SPHI</name>
<dbReference type="AlphaFoldDB" id="A0A2W5EPG4"/>
<evidence type="ECO:0000313" key="1">
    <source>
        <dbReference type="EMBL" id="PZP45148.1"/>
    </source>
</evidence>
<gene>
    <name evidence="1" type="ORF">DI598_13700</name>
</gene>
<dbReference type="EMBL" id="QFOI01000283">
    <property type="protein sequence ID" value="PZP45148.1"/>
    <property type="molecule type" value="Genomic_DNA"/>
</dbReference>
<dbReference type="Proteomes" id="UP000249645">
    <property type="component" value="Unassembled WGS sequence"/>
</dbReference>
<sequence>MKFGKVDDPSLVDFSLPDDTVATQRLLKKTKNKKETEIYIGCAKWNKKDLKGFYPKGIKDELSYYAHEFNSVEMNATFYKMPDLTQVEKGKEKVPKG</sequence>
<comment type="caution">
    <text evidence="1">The sequence shown here is derived from an EMBL/GenBank/DDBJ whole genome shotgun (WGS) entry which is preliminary data.</text>
</comment>
<dbReference type="InterPro" id="IPR002763">
    <property type="entry name" value="DUF72"/>
</dbReference>
<reference evidence="1 2" key="1">
    <citation type="submission" date="2017-11" db="EMBL/GenBank/DDBJ databases">
        <title>Infants hospitalized years apart are colonized by the same room-sourced microbial strains.</title>
        <authorList>
            <person name="Brooks B."/>
            <person name="Olm M.R."/>
            <person name="Firek B.A."/>
            <person name="Baker R."/>
            <person name="Thomas B.C."/>
            <person name="Morowitz M.J."/>
            <person name="Banfield J.F."/>
        </authorList>
    </citation>
    <scope>NUCLEOTIDE SEQUENCE [LARGE SCALE GENOMIC DNA]</scope>
    <source>
        <strain evidence="1">S2_009_000_R2_76</strain>
    </source>
</reference>
<dbReference type="PANTHER" id="PTHR30348">
    <property type="entry name" value="UNCHARACTERIZED PROTEIN YECE"/>
    <property type="match status" value="1"/>
</dbReference>
<evidence type="ECO:0000313" key="2">
    <source>
        <dbReference type="Proteomes" id="UP000249645"/>
    </source>
</evidence>
<organism evidence="1 2">
    <name type="scientific">Pseudopedobacter saltans</name>
    <dbReference type="NCBI Taxonomy" id="151895"/>
    <lineage>
        <taxon>Bacteria</taxon>
        <taxon>Pseudomonadati</taxon>
        <taxon>Bacteroidota</taxon>
        <taxon>Sphingobacteriia</taxon>
        <taxon>Sphingobacteriales</taxon>
        <taxon>Sphingobacteriaceae</taxon>
        <taxon>Pseudopedobacter</taxon>
    </lineage>
</organism>
<dbReference type="PANTHER" id="PTHR30348:SF4">
    <property type="entry name" value="DUF72 DOMAIN-CONTAINING PROTEIN"/>
    <property type="match status" value="1"/>
</dbReference>
<accession>A0A2W5EPG4</accession>